<name>A0A0D1Z2P3_9EURO</name>
<dbReference type="HOGENOM" id="CLU_794550_0_0_1"/>
<organism evidence="1 2">
    <name type="scientific">Cladophialophora immunda</name>
    <dbReference type="NCBI Taxonomy" id="569365"/>
    <lineage>
        <taxon>Eukaryota</taxon>
        <taxon>Fungi</taxon>
        <taxon>Dikarya</taxon>
        <taxon>Ascomycota</taxon>
        <taxon>Pezizomycotina</taxon>
        <taxon>Eurotiomycetes</taxon>
        <taxon>Chaetothyriomycetidae</taxon>
        <taxon>Chaetothyriales</taxon>
        <taxon>Herpotrichiellaceae</taxon>
        <taxon>Cladophialophora</taxon>
    </lineage>
</organism>
<dbReference type="AlphaFoldDB" id="A0A0D1Z2P3"/>
<dbReference type="GeneID" id="27351878"/>
<dbReference type="EMBL" id="KN847101">
    <property type="protein sequence ID" value="KIW21906.1"/>
    <property type="molecule type" value="Genomic_DNA"/>
</dbReference>
<keyword evidence="2" id="KW-1185">Reference proteome</keyword>
<sequence>MDVNRKQYLQTIAPEILTSIATLLSCADINAVRLCCKQLDHVLGPKNASLWKTKFLEIFDHPMQTPGNWYSHLAERLRKPDKHPYDIGVLLTIFRESTTPKNGTFLNKTIVDRDWVGKVKLPLSGNVDHGLRLLQIFTGFPLALPLQKMALSELDPEFFDVPQWEVLYAITAYCHSKIHNFSTLVTLEPAIQDWWECCLGFWCGINVALKPEADFPSPSFVLDLREKEVKEHALNVEGRYREESCEPSNEPWCAVKGQIRLFEEEGVVYWDLRIHDERKAGGFSLIGYQPAPGRVVVSGLSGLFDSDGDYESRIFSFWPAKQKEAVQDTWFTHREVEPQSIWNDSEQSE</sequence>
<protein>
    <recommendedName>
        <fullName evidence="3">F-box domain-containing protein</fullName>
    </recommendedName>
</protein>
<dbReference type="PROSITE" id="PS51257">
    <property type="entry name" value="PROKAR_LIPOPROTEIN"/>
    <property type="match status" value="1"/>
</dbReference>
<reference evidence="1 2" key="1">
    <citation type="submission" date="2015-01" db="EMBL/GenBank/DDBJ databases">
        <title>The Genome Sequence of Cladophialophora immunda CBS83496.</title>
        <authorList>
            <consortium name="The Broad Institute Genomics Platform"/>
            <person name="Cuomo C."/>
            <person name="de Hoog S."/>
            <person name="Gorbushina A."/>
            <person name="Stielow B."/>
            <person name="Teixiera M."/>
            <person name="Abouelleil A."/>
            <person name="Chapman S.B."/>
            <person name="Priest M."/>
            <person name="Young S.K."/>
            <person name="Wortman J."/>
            <person name="Nusbaum C."/>
            <person name="Birren B."/>
        </authorList>
    </citation>
    <scope>NUCLEOTIDE SEQUENCE [LARGE SCALE GENOMIC DNA]</scope>
    <source>
        <strain evidence="1 2">CBS 83496</strain>
    </source>
</reference>
<evidence type="ECO:0000313" key="2">
    <source>
        <dbReference type="Proteomes" id="UP000054466"/>
    </source>
</evidence>
<dbReference type="RefSeq" id="XP_016242122.1">
    <property type="nucleotide sequence ID" value="XM_016400232.1"/>
</dbReference>
<dbReference type="Proteomes" id="UP000054466">
    <property type="component" value="Unassembled WGS sequence"/>
</dbReference>
<accession>A0A0D1Z2P3</accession>
<gene>
    <name evidence="1" type="ORF">PV07_12684</name>
</gene>
<evidence type="ECO:0000313" key="1">
    <source>
        <dbReference type="EMBL" id="KIW21906.1"/>
    </source>
</evidence>
<proteinExistence type="predicted"/>
<dbReference type="SUPFAM" id="SSF81383">
    <property type="entry name" value="F-box domain"/>
    <property type="match status" value="1"/>
</dbReference>
<dbReference type="VEuPathDB" id="FungiDB:PV07_12684"/>
<dbReference type="InterPro" id="IPR036047">
    <property type="entry name" value="F-box-like_dom_sf"/>
</dbReference>
<evidence type="ECO:0008006" key="3">
    <source>
        <dbReference type="Google" id="ProtNLM"/>
    </source>
</evidence>